<keyword evidence="6" id="KW-1133">Transmembrane helix</keyword>
<evidence type="ECO:0000256" key="1">
    <source>
        <dbReference type="ARBA" id="ARBA00004479"/>
    </source>
</evidence>
<name>A0AAD8S0I3_LOLMU</name>
<dbReference type="EMBL" id="JAUUTY010000004">
    <property type="protein sequence ID" value="KAK1642954.1"/>
    <property type="molecule type" value="Genomic_DNA"/>
</dbReference>
<dbReference type="PANTHER" id="PTHR48063:SF51">
    <property type="entry name" value="LEUCINE-RICH REPEAT-CONTAINING N-TERMINAL PLANT-TYPE DOMAIN-CONTAINING PROTEIN"/>
    <property type="match status" value="1"/>
</dbReference>
<keyword evidence="8" id="KW-0325">Glycoprotein</keyword>
<keyword evidence="3" id="KW-0812">Transmembrane</keyword>
<dbReference type="Gene3D" id="3.80.10.10">
    <property type="entry name" value="Ribonuclease Inhibitor"/>
    <property type="match status" value="1"/>
</dbReference>
<protein>
    <recommendedName>
        <fullName evidence="10">Leucine-rich repeat-containing N-terminal plant-type domain-containing protein</fullName>
    </recommendedName>
</protein>
<dbReference type="InterPro" id="IPR013210">
    <property type="entry name" value="LRR_N_plant-typ"/>
</dbReference>
<keyword evidence="5" id="KW-0677">Repeat</keyword>
<evidence type="ECO:0000259" key="10">
    <source>
        <dbReference type="Pfam" id="PF08263"/>
    </source>
</evidence>
<dbReference type="InterPro" id="IPR032675">
    <property type="entry name" value="LRR_dom_sf"/>
</dbReference>
<dbReference type="AlphaFoldDB" id="A0AAD8S0I3"/>
<organism evidence="11 12">
    <name type="scientific">Lolium multiflorum</name>
    <name type="common">Italian ryegrass</name>
    <name type="synonym">Lolium perenne subsp. multiflorum</name>
    <dbReference type="NCBI Taxonomy" id="4521"/>
    <lineage>
        <taxon>Eukaryota</taxon>
        <taxon>Viridiplantae</taxon>
        <taxon>Streptophyta</taxon>
        <taxon>Embryophyta</taxon>
        <taxon>Tracheophyta</taxon>
        <taxon>Spermatophyta</taxon>
        <taxon>Magnoliopsida</taxon>
        <taxon>Liliopsida</taxon>
        <taxon>Poales</taxon>
        <taxon>Poaceae</taxon>
        <taxon>BOP clade</taxon>
        <taxon>Pooideae</taxon>
        <taxon>Poodae</taxon>
        <taxon>Poeae</taxon>
        <taxon>Poeae Chloroplast Group 2 (Poeae type)</taxon>
        <taxon>Loliodinae</taxon>
        <taxon>Loliinae</taxon>
        <taxon>Lolium</taxon>
    </lineage>
</organism>
<evidence type="ECO:0000313" key="11">
    <source>
        <dbReference type="EMBL" id="KAK1642954.1"/>
    </source>
</evidence>
<feature type="domain" description="Leucine-rich repeat-containing N-terminal plant-type" evidence="10">
    <location>
        <begin position="51"/>
        <end position="88"/>
    </location>
</feature>
<comment type="subcellular location">
    <subcellularLocation>
        <location evidence="1">Membrane</location>
        <topology evidence="1">Single-pass type I membrane protein</topology>
    </subcellularLocation>
</comment>
<evidence type="ECO:0000256" key="5">
    <source>
        <dbReference type="ARBA" id="ARBA00022737"/>
    </source>
</evidence>
<feature type="signal peptide" evidence="9">
    <location>
        <begin position="1"/>
        <end position="25"/>
    </location>
</feature>
<feature type="chain" id="PRO_5041972070" description="Leucine-rich repeat-containing N-terminal plant-type domain-containing protein" evidence="9">
    <location>
        <begin position="26"/>
        <end position="410"/>
    </location>
</feature>
<dbReference type="InterPro" id="IPR046956">
    <property type="entry name" value="RLP23-like"/>
</dbReference>
<evidence type="ECO:0000256" key="8">
    <source>
        <dbReference type="ARBA" id="ARBA00023180"/>
    </source>
</evidence>
<evidence type="ECO:0000256" key="6">
    <source>
        <dbReference type="ARBA" id="ARBA00022989"/>
    </source>
</evidence>
<evidence type="ECO:0000256" key="9">
    <source>
        <dbReference type="SAM" id="SignalP"/>
    </source>
</evidence>
<evidence type="ECO:0000313" key="12">
    <source>
        <dbReference type="Proteomes" id="UP001231189"/>
    </source>
</evidence>
<proteinExistence type="predicted"/>
<dbReference type="GO" id="GO:0016020">
    <property type="term" value="C:membrane"/>
    <property type="evidence" value="ECO:0007669"/>
    <property type="project" value="UniProtKB-SubCell"/>
</dbReference>
<evidence type="ECO:0000256" key="3">
    <source>
        <dbReference type="ARBA" id="ARBA00022692"/>
    </source>
</evidence>
<keyword evidence="4 9" id="KW-0732">Signal</keyword>
<dbReference type="InterPro" id="IPR001611">
    <property type="entry name" value="Leu-rich_rpt"/>
</dbReference>
<keyword evidence="2" id="KW-0433">Leucine-rich repeat</keyword>
<keyword evidence="7" id="KW-0472">Membrane</keyword>
<dbReference type="PANTHER" id="PTHR48063">
    <property type="entry name" value="LRR RECEPTOR-LIKE KINASE"/>
    <property type="match status" value="1"/>
</dbReference>
<evidence type="ECO:0000256" key="4">
    <source>
        <dbReference type="ARBA" id="ARBA00022729"/>
    </source>
</evidence>
<dbReference type="Pfam" id="PF08263">
    <property type="entry name" value="LRRNT_2"/>
    <property type="match status" value="1"/>
</dbReference>
<keyword evidence="12" id="KW-1185">Reference proteome</keyword>
<reference evidence="11" key="1">
    <citation type="submission" date="2023-07" db="EMBL/GenBank/DDBJ databases">
        <title>A chromosome-level genome assembly of Lolium multiflorum.</title>
        <authorList>
            <person name="Chen Y."/>
            <person name="Copetti D."/>
            <person name="Kolliker R."/>
            <person name="Studer B."/>
        </authorList>
    </citation>
    <scope>NUCLEOTIDE SEQUENCE</scope>
    <source>
        <strain evidence="11">02402/16</strain>
        <tissue evidence="11">Leaf</tissue>
    </source>
</reference>
<dbReference type="Pfam" id="PF00560">
    <property type="entry name" value="LRR_1"/>
    <property type="match status" value="1"/>
</dbReference>
<dbReference type="Proteomes" id="UP001231189">
    <property type="component" value="Unassembled WGS sequence"/>
</dbReference>
<accession>A0AAD8S0I3</accession>
<evidence type="ECO:0000256" key="2">
    <source>
        <dbReference type="ARBA" id="ARBA00022614"/>
    </source>
</evidence>
<gene>
    <name evidence="11" type="ORF">QYE76_060759</name>
</gene>
<sequence length="410" mass="43513">MARRRQLIQATVILLATWFLGNSSALAVPAPRLSPSAPPPGAATGILCIPRERDALLTVKAGLTDPGNYLSSWQGEDDCCQWAGVECSNRTGHVISLEISSCATTDIPSTRRSIGGNISSSLLTLRHLRYLELSCNDFGGKPIPEFIGDLKSLTDLVLAGSSFGGRIPPHLGNLSNLINLDLSNQLASCYSPDLAWLSKLRKVQYIDMSAVDLSAAVDWAHAVNMLPSLPTEACSSGGHELATVQVSLALGSAEEKSSVVEEEYLYSCFSPRGSPDQSLQPVVSVASESEGIDETLAPVLQITPERHELCGDSPAVLPLVLSLEVAMTPPPPLALPLASLDCGAVLAPSSEALFAKEFCGLLASLEAAGPGYGKDIDCILAGKASEDMIRRVEKSLRKVSIRSIRRKRAD</sequence>
<evidence type="ECO:0000256" key="7">
    <source>
        <dbReference type="ARBA" id="ARBA00023136"/>
    </source>
</evidence>
<dbReference type="SUPFAM" id="SSF52058">
    <property type="entry name" value="L domain-like"/>
    <property type="match status" value="1"/>
</dbReference>
<comment type="caution">
    <text evidence="11">The sequence shown here is derived from an EMBL/GenBank/DDBJ whole genome shotgun (WGS) entry which is preliminary data.</text>
</comment>